<evidence type="ECO:0000256" key="8">
    <source>
        <dbReference type="ARBA" id="ARBA00023008"/>
    </source>
</evidence>
<keyword evidence="3" id="KW-0964">Secreted</keyword>
<comment type="caution">
    <text evidence="18">The sequence shown here is derived from an EMBL/GenBank/DDBJ whole genome shotgun (WGS) entry which is preliminary data.</text>
</comment>
<keyword evidence="11" id="KW-0119">Carbohydrate metabolism</keyword>
<protein>
    <recommendedName>
        <fullName evidence="15">lytic cellulose monooxygenase (C4-dehydrogenating)</fullName>
        <ecNumber evidence="15">1.14.99.56</ecNumber>
    </recommendedName>
</protein>
<keyword evidence="19" id="KW-1185">Reference proteome</keyword>
<dbReference type="EMBL" id="MU151101">
    <property type="protein sequence ID" value="KAF9450607.1"/>
    <property type="molecule type" value="Genomic_DNA"/>
</dbReference>
<dbReference type="Proteomes" id="UP000807342">
    <property type="component" value="Unassembled WGS sequence"/>
</dbReference>
<keyword evidence="12" id="KW-0624">Polysaccharide degradation</keyword>
<dbReference type="Gene3D" id="2.70.50.70">
    <property type="match status" value="1"/>
</dbReference>
<evidence type="ECO:0000256" key="13">
    <source>
        <dbReference type="ARBA" id="ARBA00044502"/>
    </source>
</evidence>
<dbReference type="InterPro" id="IPR005103">
    <property type="entry name" value="AA9_LPMO"/>
</dbReference>
<feature type="domain" description="Auxiliary Activity family 9 catalytic" evidence="17">
    <location>
        <begin position="20"/>
        <end position="217"/>
    </location>
</feature>
<dbReference type="GO" id="GO:0005576">
    <property type="term" value="C:extracellular region"/>
    <property type="evidence" value="ECO:0007669"/>
    <property type="project" value="UniProtKB-SubCell"/>
</dbReference>
<dbReference type="GO" id="GO:0004497">
    <property type="term" value="F:monooxygenase activity"/>
    <property type="evidence" value="ECO:0007669"/>
    <property type="project" value="UniProtKB-KW"/>
</dbReference>
<keyword evidence="7" id="KW-0560">Oxidoreductase</keyword>
<name>A0A9P6C3X6_9AGAR</name>
<keyword evidence="8" id="KW-0186">Copper</keyword>
<gene>
    <name evidence="18" type="ORF">P691DRAFT_773779</name>
</gene>
<evidence type="ECO:0000256" key="7">
    <source>
        <dbReference type="ARBA" id="ARBA00023002"/>
    </source>
</evidence>
<evidence type="ECO:0000256" key="4">
    <source>
        <dbReference type="ARBA" id="ARBA00022723"/>
    </source>
</evidence>
<evidence type="ECO:0000256" key="15">
    <source>
        <dbReference type="ARBA" id="ARBA00047174"/>
    </source>
</evidence>
<evidence type="ECO:0000256" key="1">
    <source>
        <dbReference type="ARBA" id="ARBA00001973"/>
    </source>
</evidence>
<evidence type="ECO:0000256" key="14">
    <source>
        <dbReference type="ARBA" id="ARBA00045077"/>
    </source>
</evidence>
<dbReference type="GO" id="GO:0046872">
    <property type="term" value="F:metal ion binding"/>
    <property type="evidence" value="ECO:0007669"/>
    <property type="project" value="UniProtKB-KW"/>
</dbReference>
<comment type="subcellular location">
    <subcellularLocation>
        <location evidence="2">Secreted</location>
    </subcellularLocation>
</comment>
<dbReference type="OrthoDB" id="3496539at2759"/>
<dbReference type="InterPro" id="IPR049892">
    <property type="entry name" value="AA9"/>
</dbReference>
<keyword evidence="5 16" id="KW-0732">Signal</keyword>
<evidence type="ECO:0000256" key="5">
    <source>
        <dbReference type="ARBA" id="ARBA00022729"/>
    </source>
</evidence>
<evidence type="ECO:0000256" key="3">
    <source>
        <dbReference type="ARBA" id="ARBA00022525"/>
    </source>
</evidence>
<evidence type="ECO:0000256" key="9">
    <source>
        <dbReference type="ARBA" id="ARBA00023033"/>
    </source>
</evidence>
<reference evidence="18" key="1">
    <citation type="submission" date="2020-11" db="EMBL/GenBank/DDBJ databases">
        <authorList>
            <consortium name="DOE Joint Genome Institute"/>
            <person name="Ahrendt S."/>
            <person name="Riley R."/>
            <person name="Andreopoulos W."/>
            <person name="Labutti K."/>
            <person name="Pangilinan J."/>
            <person name="Ruiz-Duenas F.J."/>
            <person name="Barrasa J.M."/>
            <person name="Sanchez-Garcia M."/>
            <person name="Camarero S."/>
            <person name="Miyauchi S."/>
            <person name="Serrano A."/>
            <person name="Linde D."/>
            <person name="Babiker R."/>
            <person name="Drula E."/>
            <person name="Ayuso-Fernandez I."/>
            <person name="Pacheco R."/>
            <person name="Padilla G."/>
            <person name="Ferreira P."/>
            <person name="Barriuso J."/>
            <person name="Kellner H."/>
            <person name="Castanera R."/>
            <person name="Alfaro M."/>
            <person name="Ramirez L."/>
            <person name="Pisabarro A.G."/>
            <person name="Kuo A."/>
            <person name="Tritt A."/>
            <person name="Lipzen A."/>
            <person name="He G."/>
            <person name="Yan M."/>
            <person name="Ng V."/>
            <person name="Cullen D."/>
            <person name="Martin F."/>
            <person name="Rosso M.-N."/>
            <person name="Henrissat B."/>
            <person name="Hibbett D."/>
            <person name="Martinez A.T."/>
            <person name="Grigoriev I.V."/>
        </authorList>
    </citation>
    <scope>NUCLEOTIDE SEQUENCE</scope>
    <source>
        <strain evidence="18">MF-IS2</strain>
    </source>
</reference>
<dbReference type="PANTHER" id="PTHR33353">
    <property type="entry name" value="PUTATIVE (AFU_ORTHOLOGUE AFUA_1G12560)-RELATED"/>
    <property type="match status" value="1"/>
</dbReference>
<evidence type="ECO:0000313" key="19">
    <source>
        <dbReference type="Proteomes" id="UP000807342"/>
    </source>
</evidence>
<evidence type="ECO:0000256" key="12">
    <source>
        <dbReference type="ARBA" id="ARBA00023326"/>
    </source>
</evidence>
<comment type="cofactor">
    <cofactor evidence="1">
        <name>Cu(2+)</name>
        <dbReference type="ChEBI" id="CHEBI:29036"/>
    </cofactor>
</comment>
<dbReference type="PANTHER" id="PTHR33353:SF10">
    <property type="entry name" value="ENDO-BETA-1,4-GLUCANASE D"/>
    <property type="match status" value="1"/>
</dbReference>
<dbReference type="GO" id="GO:0030245">
    <property type="term" value="P:cellulose catabolic process"/>
    <property type="evidence" value="ECO:0007669"/>
    <property type="project" value="UniProtKB-KW"/>
</dbReference>
<keyword evidence="9 18" id="KW-0503">Monooxygenase</keyword>
<comment type="catalytic activity">
    <reaction evidence="14">
        <text>[(1-&gt;4)-beta-D-glucosyl]n+m + reduced acceptor + O2 = 4-dehydro-beta-D-glucosyl-[(1-&gt;4)-beta-D-glucosyl]n-1 + [(1-&gt;4)-beta-D-glucosyl]m + acceptor + H2O.</text>
        <dbReference type="EC" id="1.14.99.56"/>
    </reaction>
</comment>
<dbReference type="AlphaFoldDB" id="A0A9P6C3X6"/>
<organism evidence="18 19">
    <name type="scientific">Macrolepiota fuliginosa MF-IS2</name>
    <dbReference type="NCBI Taxonomy" id="1400762"/>
    <lineage>
        <taxon>Eukaryota</taxon>
        <taxon>Fungi</taxon>
        <taxon>Dikarya</taxon>
        <taxon>Basidiomycota</taxon>
        <taxon>Agaricomycotina</taxon>
        <taxon>Agaricomycetes</taxon>
        <taxon>Agaricomycetidae</taxon>
        <taxon>Agaricales</taxon>
        <taxon>Agaricineae</taxon>
        <taxon>Agaricaceae</taxon>
        <taxon>Macrolepiota</taxon>
    </lineage>
</organism>
<keyword evidence="6" id="KW-0136">Cellulose degradation</keyword>
<evidence type="ECO:0000256" key="16">
    <source>
        <dbReference type="SAM" id="SignalP"/>
    </source>
</evidence>
<evidence type="ECO:0000313" key="18">
    <source>
        <dbReference type="EMBL" id="KAF9450607.1"/>
    </source>
</evidence>
<dbReference type="CDD" id="cd21175">
    <property type="entry name" value="LPMO_AA9"/>
    <property type="match status" value="1"/>
</dbReference>
<accession>A0A9P6C3X6</accession>
<evidence type="ECO:0000259" key="17">
    <source>
        <dbReference type="Pfam" id="PF03443"/>
    </source>
</evidence>
<keyword evidence="10" id="KW-1015">Disulfide bond</keyword>
<feature type="chain" id="PRO_5040113503" description="lytic cellulose monooxygenase (C4-dehydrogenating)" evidence="16">
    <location>
        <begin position="20"/>
        <end position="288"/>
    </location>
</feature>
<dbReference type="Pfam" id="PF03443">
    <property type="entry name" value="AA9"/>
    <property type="match status" value="1"/>
</dbReference>
<evidence type="ECO:0000256" key="2">
    <source>
        <dbReference type="ARBA" id="ARBA00004613"/>
    </source>
</evidence>
<evidence type="ECO:0000256" key="6">
    <source>
        <dbReference type="ARBA" id="ARBA00023001"/>
    </source>
</evidence>
<evidence type="ECO:0000256" key="10">
    <source>
        <dbReference type="ARBA" id="ARBA00023157"/>
    </source>
</evidence>
<sequence>MFKSLFFCLLLALAPLVAPHYTFPALVVNGARGGDWVNVRMTNNHYSNGPVTDVNSADFRCYTSETNAVATTIDVAAGSQMGIAANGNIYHPGVVNVYMAKASGNVTTWDGSGSVWFKVYQISAVTNGGTSISWPATNLNTVTFTVPKNLPSGQYLVRVEAIALHSASTYGGAQFYISCGQINVTGGGSGKPGPLVAIPGVYTGNEPGIVINIYYRTSTFLLPLNPDPSHQRPAQLFLRLTPNLGLPSGAGERRKEVYEYLANEFFMLQKQIHPPASTGFKLAAWIQN</sequence>
<proteinExistence type="inferred from homology"/>
<feature type="signal peptide" evidence="16">
    <location>
        <begin position="1"/>
        <end position="19"/>
    </location>
</feature>
<keyword evidence="4" id="KW-0479">Metal-binding</keyword>
<comment type="similarity">
    <text evidence="13">Belongs to the polysaccharide monooxygenase AA9 family.</text>
</comment>
<evidence type="ECO:0000256" key="11">
    <source>
        <dbReference type="ARBA" id="ARBA00023277"/>
    </source>
</evidence>
<dbReference type="EC" id="1.14.99.56" evidence="15"/>